<evidence type="ECO:0000313" key="8">
    <source>
        <dbReference type="EMBL" id="KAJ9543219.1"/>
    </source>
</evidence>
<evidence type="ECO:0000256" key="5">
    <source>
        <dbReference type="SAM" id="MobiDB-lite"/>
    </source>
</evidence>
<dbReference type="SUPFAM" id="SSF53098">
    <property type="entry name" value="Ribonuclease H-like"/>
    <property type="match status" value="1"/>
</dbReference>
<dbReference type="SUPFAM" id="SSF57756">
    <property type="entry name" value="Retrovirus zinc finger-like domains"/>
    <property type="match status" value="1"/>
</dbReference>
<keyword evidence="3" id="KW-0539">Nucleus</keyword>
<keyword evidence="4" id="KW-0863">Zinc-finger</keyword>
<dbReference type="Gene3D" id="1.25.10.10">
    <property type="entry name" value="Leucine-rich Repeat Variant"/>
    <property type="match status" value="1"/>
</dbReference>
<comment type="subcellular location">
    <subcellularLocation>
        <location evidence="1">Nucleus</location>
    </subcellularLocation>
</comment>
<dbReference type="Gene3D" id="3.30.420.10">
    <property type="entry name" value="Ribonuclease H-like superfamily/Ribonuclease H"/>
    <property type="match status" value="1"/>
</dbReference>
<dbReference type="InterPro" id="IPR036875">
    <property type="entry name" value="Znf_CCHC_sf"/>
</dbReference>
<evidence type="ECO:0000313" key="9">
    <source>
        <dbReference type="Proteomes" id="UP001172457"/>
    </source>
</evidence>
<dbReference type="GO" id="GO:0008270">
    <property type="term" value="F:zinc ion binding"/>
    <property type="evidence" value="ECO:0007669"/>
    <property type="project" value="UniProtKB-KW"/>
</dbReference>
<dbReference type="SUPFAM" id="SSF56672">
    <property type="entry name" value="DNA/RNA polymerases"/>
    <property type="match status" value="1"/>
</dbReference>
<dbReference type="PANTHER" id="PTHR20938">
    <property type="entry name" value="INTEGRATOR COMPLEX SUBUNIT 4"/>
    <property type="match status" value="1"/>
</dbReference>
<feature type="domain" description="Integrase catalytic" evidence="7">
    <location>
        <begin position="1131"/>
        <end position="1307"/>
    </location>
</feature>
<evidence type="ECO:0000256" key="3">
    <source>
        <dbReference type="ARBA" id="ARBA00023242"/>
    </source>
</evidence>
<evidence type="ECO:0000256" key="1">
    <source>
        <dbReference type="ARBA" id="ARBA00004123"/>
    </source>
</evidence>
<feature type="region of interest" description="Disordered" evidence="5">
    <location>
        <begin position="1382"/>
        <end position="1401"/>
    </location>
</feature>
<evidence type="ECO:0008006" key="10">
    <source>
        <dbReference type="Google" id="ProtNLM"/>
    </source>
</evidence>
<dbReference type="Pfam" id="PF14223">
    <property type="entry name" value="Retrotran_gag_2"/>
    <property type="match status" value="1"/>
</dbReference>
<name>A0AA38SJU4_9ASTR</name>
<keyword evidence="2" id="KW-0645">Protease</keyword>
<dbReference type="SUPFAM" id="SSF48371">
    <property type="entry name" value="ARM repeat"/>
    <property type="match status" value="1"/>
</dbReference>
<dbReference type="Pfam" id="PF00665">
    <property type="entry name" value="rve"/>
    <property type="match status" value="1"/>
</dbReference>
<dbReference type="EMBL" id="JARYMX010000006">
    <property type="protein sequence ID" value="KAJ9543219.1"/>
    <property type="molecule type" value="Genomic_DNA"/>
</dbReference>
<dbReference type="InterPro" id="IPR011989">
    <property type="entry name" value="ARM-like"/>
</dbReference>
<accession>A0AA38SJU4</accession>
<dbReference type="Proteomes" id="UP001172457">
    <property type="component" value="Chromosome 6"/>
</dbReference>
<protein>
    <recommendedName>
        <fullName evidence="10">Retrovirus-related Pol polyprotein from transposon TNT 1-94</fullName>
    </recommendedName>
</protein>
<evidence type="ECO:0000256" key="2">
    <source>
        <dbReference type="ARBA" id="ARBA00022750"/>
    </source>
</evidence>
<keyword evidence="2" id="KW-0064">Aspartyl protease</keyword>
<keyword evidence="4" id="KW-0862">Zinc</keyword>
<dbReference type="Pfam" id="PF25458">
    <property type="entry name" value="INTS4_C"/>
    <property type="match status" value="1"/>
</dbReference>
<dbReference type="InterPro" id="IPR016024">
    <property type="entry name" value="ARM-type_fold"/>
</dbReference>
<proteinExistence type="predicted"/>
<sequence length="2266" mass="258796">MEQQLLWSLQHLLRNQPNVSFKPFSIARSLIVNPSTSDQTISSIFQTIETLSKEVEATSTSNPQFHYLNFITLLYEISIVRRHFSPIITTILHSLCLHSPNIPPRAAGLALSTLVSIAPTSASASDVFSEGLFLSLCFGPCVPVRQRLLTHAEKFRVRPSVLLTVLLGFTKDPYPYVRRAALEGLIGFCKCIVVEDRAMVEGCYLRAVELLFDTEERVRCSAVHVVSEWGKWLVANSEDKSKSECSDALYVQLCSMVRDMSVKVRIEAFNALGKAGMASEYILMQTLSKKVLPITKEKMLSGQVSGKLLSLPASNAAGAFIHGLEDEFFEVVFNLSKLEYEGIGMEFNQVRSSACYALRMPAILSTDFAAGALGLLMDVLNDDSTVVRLQALETMHHMAVFGHLKVQEMHMHMFLGTLVDVNSSVRFAARKVLRLTKLHDLSMFKLAVDSLIQSLERYPQDEPDVLSLIFDIGRSHGSFAVSITKENLSEMEPSSGSTWDFNSSKTAARLVLAISAPLSHGKKQQSNSIPSIIYSYAVTMLGRISHCLTEVMNQDTLLAYLSYCSRSTGVDTMDFGKMVEDDLPTEINDRITRCDRLDMVRKSDGDFESQIAVSHVADDRAKFIFANIGEIWHMTKFGCVTEVLMALRALFAINQEKKMSEEKLKVPHFDGYYEHWSEMMENLLRAKRLWNLIEPGFEEPAVGVALNEGQKKKLEEIRIKDQQVKHYLYQAIDRVTFEQILDRRTAKTIWDSMKKRFEGNERVKKSLLQKLRRDFEVLEMKSNETVTEYFARVLTISNQMRSNGESMPDVKIVEKILRTLTEKYMFVVVSIEESKNIEKMTIDELQSTLVVHEQKFKKPDKEEEQALKVNYEEGLSARGRGRSSFRGRGRGRGRQSFNRATTECYKCHKLGHFQYECPGWKEANYAELDEEDEMMLMAKIGEAEKDNVWFLDSGCSNHMCGDKGKFTNLDLGFSHSVKLGNNTRMDVGGKGQVKLILNGDVYVINEVYYVPELKNNLLSMGQLQEKGLSILIQDDMCKIYHPQKGLLIQCPMSANRMFALFDQTQAEGIRRMEGCLYSNSEDLSRLWHERYGHLSKAGMEMLQRKKMVRGMPEFKVSNNMCTDCLVGKQDRNSIPKQSTWRAKDILELIHSDICGPISPTSNSGKRYILCFIDDYSRKAWIYLLVEKSEAFVCFKNFKKKVEKETGKSIKALRTDRGGEFTSDSFRDFCREHGISRQLTTAYTPQQNGVAERRNRTVMNMVRSMLAAKKMPRVFWAEAAVWTFYILNRCPTKALMDVTPQEAWCGTKPSVEHFKVWGSIAHVHVPGEKRSKLDDKSVTCILVGLSEESKGYRLLNPQTKKIITSKDVRFEEDKLWEWGADQGKKNEPEMTWGDDEQQEENVVDEDICDDEEVYEDDNHGETEESRAVGVEKDELNMVEIYNQDPTTYEEAVKSKKWRAAMDAEIEAIERNLTWELAVLPIDTKCIGVKWIFKTKLNERGEVVKYKARLVAKGYSQEHGVDYMEVYAPVARMDTIRMVIALAAQKGWSIFQMDVKSAFLYGTLQEDVYIQQPQGYVVKGSEHKVYKLRKALYGLKQAPRAWFSRIETYFIKEGFEKSKNEQTLFIKKNSKGNILIISIYVDDLIYTGDDVVMMQEFKESMQKEFEMSDLGKMRFFLGIEVLQTAQGIHISQQKYAIEILRRFDMEDCNAVINPIVPGCKLKSDEGERFDETLFKQIVGSLMYITTTRPDIQFVVNLISRFMAKPTEVHYLAAKRVLRYLKGTTDFGIWYKSGGEGSLEVFTDSDFAGDIDSRKSTSGYVFLWNNGAITWSSKKQDIVALSSTEAEYVAAAICACQVIWVRGVLEELGLEINKSTVIKCDNTSTIKLSKNPVFHGRCKHIGVRFHFLRDLVKDEVVQLEHCGSSEQVADILTKPLNREGFLKLREKLGVCSIEGKLAEGSQSSLREGMKESWKEELETFITDPCQSNPIITFTLQYLHLVKLLSKAWWHIMCPVDLIYNEVGNLGYILQKLESTLRELQYRFIGLSKDEELHILELTLVACTLRLSISEESALTKLCSTKSRVMLLYKDRSIEPSRFVSELVNILQKDETSDIFRFRDSLEFFSLKQLGLCGNFRYMKAELEIGENDWLNPLPFVAGLPVGLPLKIRLHNTPIETKLWLKMTMSKDLNQYVFVDLKEFDGSDEIREFRFIAPFYRTPKVNSFMLRLSIGMECLSEEIGFFRGHGGPKYELVYLCKEKEVFLSMVVKQC</sequence>
<evidence type="ECO:0000256" key="4">
    <source>
        <dbReference type="PROSITE-ProRule" id="PRU00047"/>
    </source>
</evidence>
<dbReference type="InterPro" id="IPR025724">
    <property type="entry name" value="GAG-pre-integrase_dom"/>
</dbReference>
<dbReference type="GO" id="GO:0003676">
    <property type="term" value="F:nucleic acid binding"/>
    <property type="evidence" value="ECO:0007669"/>
    <property type="project" value="InterPro"/>
</dbReference>
<dbReference type="Pfam" id="PF13976">
    <property type="entry name" value="gag_pre-integrs"/>
    <property type="match status" value="1"/>
</dbReference>
<evidence type="ECO:0000259" key="7">
    <source>
        <dbReference type="PROSITE" id="PS50994"/>
    </source>
</evidence>
<keyword evidence="2" id="KW-0378">Hydrolase</keyword>
<dbReference type="GO" id="GO:0005634">
    <property type="term" value="C:nucleus"/>
    <property type="evidence" value="ECO:0007669"/>
    <property type="project" value="UniProtKB-SubCell"/>
</dbReference>
<dbReference type="GO" id="GO:0015074">
    <property type="term" value="P:DNA integration"/>
    <property type="evidence" value="ECO:0007669"/>
    <property type="project" value="InterPro"/>
</dbReference>
<evidence type="ECO:0000259" key="6">
    <source>
        <dbReference type="PROSITE" id="PS50158"/>
    </source>
</evidence>
<dbReference type="InterPro" id="IPR043502">
    <property type="entry name" value="DNA/RNA_pol_sf"/>
</dbReference>
<dbReference type="InterPro" id="IPR001878">
    <property type="entry name" value="Znf_CCHC"/>
</dbReference>
<feature type="domain" description="CCHC-type" evidence="6">
    <location>
        <begin position="904"/>
        <end position="918"/>
    </location>
</feature>
<organism evidence="8 9">
    <name type="scientific">Centaurea solstitialis</name>
    <name type="common">yellow star-thistle</name>
    <dbReference type="NCBI Taxonomy" id="347529"/>
    <lineage>
        <taxon>Eukaryota</taxon>
        <taxon>Viridiplantae</taxon>
        <taxon>Streptophyta</taxon>
        <taxon>Embryophyta</taxon>
        <taxon>Tracheophyta</taxon>
        <taxon>Spermatophyta</taxon>
        <taxon>Magnoliopsida</taxon>
        <taxon>eudicotyledons</taxon>
        <taxon>Gunneridae</taxon>
        <taxon>Pentapetalae</taxon>
        <taxon>asterids</taxon>
        <taxon>campanulids</taxon>
        <taxon>Asterales</taxon>
        <taxon>Asteraceae</taxon>
        <taxon>Carduoideae</taxon>
        <taxon>Cardueae</taxon>
        <taxon>Centaureinae</taxon>
        <taxon>Centaurea</taxon>
    </lineage>
</organism>
<reference evidence="8" key="1">
    <citation type="submission" date="2023-03" db="EMBL/GenBank/DDBJ databases">
        <title>Chromosome-scale reference genome and RAD-based genetic map of yellow starthistle (Centaurea solstitialis) reveal putative structural variation and QTLs associated with invader traits.</title>
        <authorList>
            <person name="Reatini B."/>
            <person name="Cang F.A."/>
            <person name="Jiang Q."/>
            <person name="Mckibben M.T.W."/>
            <person name="Barker M.S."/>
            <person name="Rieseberg L.H."/>
            <person name="Dlugosch K.M."/>
        </authorList>
    </citation>
    <scope>NUCLEOTIDE SEQUENCE</scope>
    <source>
        <strain evidence="8">CAN-66</strain>
        <tissue evidence="8">Leaf</tissue>
    </source>
</reference>
<dbReference type="GO" id="GO:0005768">
    <property type="term" value="C:endosome"/>
    <property type="evidence" value="ECO:0007669"/>
    <property type="project" value="TreeGrafter"/>
</dbReference>
<dbReference type="InterPro" id="IPR054722">
    <property type="entry name" value="PolX-like_BBD"/>
</dbReference>
<dbReference type="GO" id="GO:0004190">
    <property type="term" value="F:aspartic-type endopeptidase activity"/>
    <property type="evidence" value="ECO:0007669"/>
    <property type="project" value="UniProtKB-KW"/>
</dbReference>
<dbReference type="PROSITE" id="PS50994">
    <property type="entry name" value="INTEGRASE"/>
    <property type="match status" value="1"/>
</dbReference>
<gene>
    <name evidence="8" type="ORF">OSB04_022926</name>
</gene>
<dbReference type="Pfam" id="PF07727">
    <property type="entry name" value="RVT_2"/>
    <property type="match status" value="1"/>
</dbReference>
<comment type="caution">
    <text evidence="8">The sequence shown here is derived from an EMBL/GenBank/DDBJ whole genome shotgun (WGS) entry which is preliminary data.</text>
</comment>
<keyword evidence="4" id="KW-0479">Metal-binding</keyword>
<dbReference type="PROSITE" id="PS50158">
    <property type="entry name" value="ZF_CCHC"/>
    <property type="match status" value="1"/>
</dbReference>
<dbReference type="InterPro" id="IPR013103">
    <property type="entry name" value="RVT_2"/>
</dbReference>
<dbReference type="InterPro" id="IPR001584">
    <property type="entry name" value="Integrase_cat-core"/>
</dbReference>
<dbReference type="InterPro" id="IPR036397">
    <property type="entry name" value="RNaseH_sf"/>
</dbReference>
<keyword evidence="9" id="KW-1185">Reference proteome</keyword>
<dbReference type="InterPro" id="IPR012337">
    <property type="entry name" value="RNaseH-like_sf"/>
</dbReference>
<dbReference type="Pfam" id="PF22936">
    <property type="entry name" value="Pol_BBD"/>
    <property type="match status" value="1"/>
</dbReference>
<dbReference type="GO" id="GO:0010496">
    <property type="term" value="P:intercellular transport"/>
    <property type="evidence" value="ECO:0007669"/>
    <property type="project" value="TreeGrafter"/>
</dbReference>
<feature type="compositionally biased region" description="Acidic residues" evidence="5">
    <location>
        <begin position="1391"/>
        <end position="1401"/>
    </location>
</feature>
<dbReference type="InterPro" id="IPR057412">
    <property type="entry name" value="INTS4_C"/>
</dbReference>
<dbReference type="Pfam" id="PF25597">
    <property type="entry name" value="SH3_retrovirus"/>
    <property type="match status" value="1"/>
</dbReference>
<dbReference type="CDD" id="cd09272">
    <property type="entry name" value="RNase_HI_RT_Ty1"/>
    <property type="match status" value="1"/>
</dbReference>
<dbReference type="PANTHER" id="PTHR20938:SF0">
    <property type="entry name" value="INTEGRATOR COMPLEX SUBUNIT 4"/>
    <property type="match status" value="1"/>
</dbReference>
<dbReference type="InterPro" id="IPR057670">
    <property type="entry name" value="SH3_retrovirus"/>
</dbReference>